<dbReference type="AlphaFoldDB" id="A0A9E4KCQ1"/>
<feature type="domain" description="ABM" evidence="1">
    <location>
        <begin position="1"/>
        <end position="66"/>
    </location>
</feature>
<reference evidence="2" key="1">
    <citation type="journal article" date="2021" name="Proc. Natl. Acad. Sci. U.S.A.">
        <title>Global biogeography of chemosynthetic symbionts reveals both localized and globally distributed symbiont groups. .</title>
        <authorList>
            <person name="Osvatic J.T."/>
            <person name="Wilkins L.G.E."/>
            <person name="Leibrecht L."/>
            <person name="Leray M."/>
            <person name="Zauner S."/>
            <person name="Polzin J."/>
            <person name="Camacho Y."/>
            <person name="Gros O."/>
            <person name="van Gils J.A."/>
            <person name="Eisen J.A."/>
            <person name="Petersen J.M."/>
            <person name="Yuen B."/>
        </authorList>
    </citation>
    <scope>NUCLEOTIDE SEQUENCE</scope>
    <source>
        <strain evidence="2">MAGclacostrist064TRANS</strain>
    </source>
</reference>
<dbReference type="InterPro" id="IPR007138">
    <property type="entry name" value="ABM_dom"/>
</dbReference>
<proteinExistence type="predicted"/>
<dbReference type="Gene3D" id="3.30.70.100">
    <property type="match status" value="1"/>
</dbReference>
<evidence type="ECO:0000313" key="3">
    <source>
        <dbReference type="Proteomes" id="UP000886667"/>
    </source>
</evidence>
<accession>A0A9E4KCQ1</accession>
<gene>
    <name evidence="2" type="ORF">JAZ07_07615</name>
</gene>
<protein>
    <submittedName>
        <fullName evidence="2">Antibiotic biosynthesis monooxygenase</fullName>
    </submittedName>
</protein>
<dbReference type="InterPro" id="IPR011008">
    <property type="entry name" value="Dimeric_a/b-barrel"/>
</dbReference>
<dbReference type="Pfam" id="PF03992">
    <property type="entry name" value="ABM"/>
    <property type="match status" value="1"/>
</dbReference>
<sequence length="98" mass="11478">MFRVIYRWEVAPENFEAFKKTWRATTNRIHASVPGALGSFMLKGHKNETEVITIAKWESYDAWQQFWGNANPEQMDDMSKLGKRISVEAYSEVEDHTH</sequence>
<organism evidence="2 3">
    <name type="scientific">Candidatus Thiodiazotropha taylori</name>
    <dbReference type="NCBI Taxonomy" id="2792791"/>
    <lineage>
        <taxon>Bacteria</taxon>
        <taxon>Pseudomonadati</taxon>
        <taxon>Pseudomonadota</taxon>
        <taxon>Gammaproteobacteria</taxon>
        <taxon>Chromatiales</taxon>
        <taxon>Sedimenticolaceae</taxon>
        <taxon>Candidatus Thiodiazotropha</taxon>
    </lineage>
</organism>
<keyword evidence="2" id="KW-0503">Monooxygenase</keyword>
<keyword evidence="2" id="KW-0560">Oxidoreductase</keyword>
<dbReference type="EMBL" id="JAEPCM010000257">
    <property type="protein sequence ID" value="MCG7946200.1"/>
    <property type="molecule type" value="Genomic_DNA"/>
</dbReference>
<dbReference type="Proteomes" id="UP000886667">
    <property type="component" value="Unassembled WGS sequence"/>
</dbReference>
<evidence type="ECO:0000259" key="1">
    <source>
        <dbReference type="Pfam" id="PF03992"/>
    </source>
</evidence>
<comment type="caution">
    <text evidence="2">The sequence shown here is derived from an EMBL/GenBank/DDBJ whole genome shotgun (WGS) entry which is preliminary data.</text>
</comment>
<dbReference type="GO" id="GO:0004497">
    <property type="term" value="F:monooxygenase activity"/>
    <property type="evidence" value="ECO:0007669"/>
    <property type="project" value="UniProtKB-KW"/>
</dbReference>
<evidence type="ECO:0000313" key="2">
    <source>
        <dbReference type="EMBL" id="MCG7946200.1"/>
    </source>
</evidence>
<dbReference type="SUPFAM" id="SSF54909">
    <property type="entry name" value="Dimeric alpha+beta barrel"/>
    <property type="match status" value="1"/>
</dbReference>
<name>A0A9E4KCQ1_9GAMM</name>